<feature type="binding site" evidence="7">
    <location>
        <position position="245"/>
    </location>
    <ligand>
        <name>ATP</name>
        <dbReference type="ChEBI" id="CHEBI:30616"/>
    </ligand>
</feature>
<evidence type="ECO:0000313" key="11">
    <source>
        <dbReference type="Proteomes" id="UP000182237"/>
    </source>
</evidence>
<evidence type="ECO:0000256" key="2">
    <source>
        <dbReference type="ARBA" id="ARBA00022723"/>
    </source>
</evidence>
<dbReference type="GO" id="GO:0006400">
    <property type="term" value="P:tRNA modification"/>
    <property type="evidence" value="ECO:0007669"/>
    <property type="project" value="InterPro"/>
</dbReference>
<dbReference type="GO" id="GO:0004818">
    <property type="term" value="F:glutamate-tRNA ligase activity"/>
    <property type="evidence" value="ECO:0007669"/>
    <property type="project" value="TreeGrafter"/>
</dbReference>
<dbReference type="OrthoDB" id="9807503at2"/>
<comment type="similarity">
    <text evidence="7">Belongs to the class-I aminoacyl-tRNA synthetase family. GluQ subfamily.</text>
</comment>
<dbReference type="Proteomes" id="UP000182237">
    <property type="component" value="Chromosome I"/>
</dbReference>
<keyword evidence="6 7" id="KW-0030">Aminoacyl-tRNA synthetase</keyword>
<evidence type="ECO:0000256" key="6">
    <source>
        <dbReference type="ARBA" id="ARBA00023146"/>
    </source>
</evidence>
<accession>A0A1H1TR92</accession>
<organism evidence="10 11">
    <name type="scientific">Corynebacterium timonense</name>
    <dbReference type="NCBI Taxonomy" id="441500"/>
    <lineage>
        <taxon>Bacteria</taxon>
        <taxon>Bacillati</taxon>
        <taxon>Actinomycetota</taxon>
        <taxon>Actinomycetes</taxon>
        <taxon>Mycobacteriales</taxon>
        <taxon>Corynebacteriaceae</taxon>
        <taxon>Corynebacterium</taxon>
    </lineage>
</organism>
<comment type="function">
    <text evidence="7">Catalyzes the tRNA-independent activation of glutamate in presence of ATP and the subsequent transfer of glutamate onto a tRNA(Asp). Glutamate is transferred on the 2-amino-5-(4,5-dihydroxy-2-cyclopenten-1-yl) moiety of the queuosine in the wobble position of the QUC anticodon.</text>
</comment>
<dbReference type="Gene3D" id="3.40.50.620">
    <property type="entry name" value="HUPs"/>
    <property type="match status" value="1"/>
</dbReference>
<feature type="binding site" evidence="7">
    <location>
        <position position="41"/>
    </location>
    <ligand>
        <name>L-glutamate</name>
        <dbReference type="ChEBI" id="CHEBI:29985"/>
    </ligand>
</feature>
<keyword evidence="2 7" id="KW-0479">Metal-binding</keyword>
<evidence type="ECO:0000256" key="1">
    <source>
        <dbReference type="ARBA" id="ARBA00022598"/>
    </source>
</evidence>
<gene>
    <name evidence="7" type="primary">gluQ</name>
    <name evidence="10" type="ORF">SAMN04488539_2051</name>
</gene>
<feature type="binding site" evidence="7">
    <location>
        <position position="204"/>
    </location>
    <ligand>
        <name>L-glutamate</name>
        <dbReference type="ChEBI" id="CHEBI:29985"/>
    </ligand>
</feature>
<evidence type="ECO:0000259" key="9">
    <source>
        <dbReference type="Pfam" id="PF00749"/>
    </source>
</evidence>
<dbReference type="EC" id="6.1.1.-" evidence="7"/>
<evidence type="ECO:0000313" key="10">
    <source>
        <dbReference type="EMBL" id="SDS62664.1"/>
    </source>
</evidence>
<feature type="binding site" evidence="7">
    <location>
        <position position="114"/>
    </location>
    <ligand>
        <name>Zn(2+)</name>
        <dbReference type="ChEBI" id="CHEBI:29105"/>
    </ligand>
</feature>
<feature type="binding site" evidence="7">
    <location>
        <position position="93"/>
    </location>
    <ligand>
        <name>Zn(2+)</name>
        <dbReference type="ChEBI" id="CHEBI:29105"/>
    </ligand>
</feature>
<dbReference type="SUPFAM" id="SSF52374">
    <property type="entry name" value="Nucleotidylyl transferase"/>
    <property type="match status" value="1"/>
</dbReference>
<keyword evidence="5 7" id="KW-0067">ATP-binding</keyword>
<dbReference type="PRINTS" id="PR00987">
    <property type="entry name" value="TRNASYNTHGLU"/>
</dbReference>
<proteinExistence type="inferred from homology"/>
<dbReference type="InterPro" id="IPR049940">
    <property type="entry name" value="GluQ/Sye"/>
</dbReference>
<name>A0A1H1TR92_9CORY</name>
<evidence type="ECO:0000256" key="8">
    <source>
        <dbReference type="RuleBase" id="RU363037"/>
    </source>
</evidence>
<dbReference type="GO" id="GO:0005524">
    <property type="term" value="F:ATP binding"/>
    <property type="evidence" value="ECO:0007669"/>
    <property type="project" value="UniProtKB-KW"/>
</dbReference>
<dbReference type="InterPro" id="IPR000924">
    <property type="entry name" value="Glu/Gln-tRNA-synth"/>
</dbReference>
<keyword evidence="11" id="KW-1185">Reference proteome</keyword>
<evidence type="ECO:0000256" key="5">
    <source>
        <dbReference type="ARBA" id="ARBA00022840"/>
    </source>
</evidence>
<dbReference type="PANTHER" id="PTHR43311">
    <property type="entry name" value="GLUTAMATE--TRNA LIGASE"/>
    <property type="match status" value="1"/>
</dbReference>
<dbReference type="InterPro" id="IPR001412">
    <property type="entry name" value="aa-tRNA-synth_I_CS"/>
</dbReference>
<dbReference type="eggNOG" id="COG0008">
    <property type="taxonomic scope" value="Bacteria"/>
</dbReference>
<keyword evidence="1 7" id="KW-0436">Ligase</keyword>
<evidence type="ECO:0000256" key="3">
    <source>
        <dbReference type="ARBA" id="ARBA00022741"/>
    </source>
</evidence>
<comment type="cofactor">
    <cofactor evidence="7">
        <name>Zn(2+)</name>
        <dbReference type="ChEBI" id="CHEBI:29105"/>
    </cofactor>
    <text evidence="7">Binds 1 zinc ion per subunit.</text>
</comment>
<evidence type="ECO:0000256" key="4">
    <source>
        <dbReference type="ARBA" id="ARBA00022833"/>
    </source>
</evidence>
<feature type="short sequence motif" description="'HIGH' region" evidence="7">
    <location>
        <begin position="8"/>
        <end position="18"/>
    </location>
</feature>
<dbReference type="HAMAP" id="MF_01428">
    <property type="entry name" value="Glu_Q_tRNA_synth"/>
    <property type="match status" value="1"/>
</dbReference>
<feature type="binding site" evidence="7">
    <location>
        <position position="118"/>
    </location>
    <ligand>
        <name>Zn(2+)</name>
        <dbReference type="ChEBI" id="CHEBI:29105"/>
    </ligand>
</feature>
<dbReference type="InterPro" id="IPR022380">
    <property type="entry name" value="Glu-Q_tRNA(Asp)_Synthase"/>
</dbReference>
<dbReference type="EMBL" id="LT629765">
    <property type="protein sequence ID" value="SDS62664.1"/>
    <property type="molecule type" value="Genomic_DNA"/>
</dbReference>
<dbReference type="GO" id="GO:0008270">
    <property type="term" value="F:zinc ion binding"/>
    <property type="evidence" value="ECO:0007669"/>
    <property type="project" value="UniProtKB-UniRule"/>
</dbReference>
<dbReference type="NCBIfam" id="NF004315">
    <property type="entry name" value="PRK05710.1-4"/>
    <property type="match status" value="1"/>
</dbReference>
<feature type="domain" description="Glutamyl/glutaminyl-tRNA synthetase class Ib catalytic" evidence="9">
    <location>
        <begin position="5"/>
        <end position="255"/>
    </location>
</feature>
<feature type="binding site" evidence="7">
    <location>
        <begin position="5"/>
        <end position="9"/>
    </location>
    <ligand>
        <name>L-glutamate</name>
        <dbReference type="ChEBI" id="CHEBI:29985"/>
    </ligand>
</feature>
<dbReference type="PANTHER" id="PTHR43311:SF1">
    <property type="entry name" value="GLUTAMYL-Q TRNA(ASP) SYNTHETASE"/>
    <property type="match status" value="1"/>
</dbReference>
<sequence>MSAGRYAPSPSGDLHLGNLRTAVLAWLFARRSGRRFLLRVEDIDSERSSAESAERQLEDLAALGLDADPPVIYQSERSEHYSAALARLDVYECYCTRRDIREAAAAPHARPGMYPGTCRNLTDKQRALRRHELAAEGRLPALRLRAAADEWTVRDYYHGEVTGPVDDVVLRRGGNINQAQAGDWAYNLAVVVDDGDSGVDQVVRGDDLLDSAPAQAYLAHLLGYAEPEYVHVPLVVTASGARLAKRDGAVTLREMGFDAAWKEIAGSLGCAGAGSAAELLEVFEPERLPRQPWVWR</sequence>
<reference evidence="10 11" key="1">
    <citation type="submission" date="2016-10" db="EMBL/GenBank/DDBJ databases">
        <authorList>
            <person name="de Groot N.N."/>
        </authorList>
    </citation>
    <scope>NUCLEOTIDE SEQUENCE [LARGE SCALE GENOMIC DNA]</scope>
    <source>
        <strain evidence="10 11">DSM 45434</strain>
    </source>
</reference>
<dbReference type="InterPro" id="IPR014729">
    <property type="entry name" value="Rossmann-like_a/b/a_fold"/>
</dbReference>
<dbReference type="GO" id="GO:0006424">
    <property type="term" value="P:glutamyl-tRNA aminoacylation"/>
    <property type="evidence" value="ECO:0007669"/>
    <property type="project" value="InterPro"/>
</dbReference>
<keyword evidence="8" id="KW-0648">Protein biosynthesis</keyword>
<protein>
    <recommendedName>
        <fullName evidence="7">Glutamyl-Q tRNA(Asp) synthetase</fullName>
        <shortName evidence="7">Glu-Q-RSs</shortName>
        <ecNumber evidence="7">6.1.1.-</ecNumber>
    </recommendedName>
</protein>
<dbReference type="STRING" id="1203190.GCA_000312345_00881"/>
<dbReference type="AlphaFoldDB" id="A0A1H1TR92"/>
<keyword evidence="3 7" id="KW-0547">Nucleotide-binding</keyword>
<feature type="binding site" evidence="7">
    <location>
        <position position="186"/>
    </location>
    <ligand>
        <name>L-glutamate</name>
        <dbReference type="ChEBI" id="CHEBI:29985"/>
    </ligand>
</feature>
<dbReference type="InterPro" id="IPR020058">
    <property type="entry name" value="Glu/Gln-tRNA-synth_Ib_cat-dom"/>
</dbReference>
<dbReference type="RefSeq" id="WP_019193723.1">
    <property type="nucleotide sequence ID" value="NZ_LT629765.1"/>
</dbReference>
<feature type="short sequence motif" description="'KMSKS' region" evidence="7">
    <location>
        <begin position="242"/>
        <end position="246"/>
    </location>
</feature>
<evidence type="ECO:0000256" key="7">
    <source>
        <dbReference type="HAMAP-Rule" id="MF_01428"/>
    </source>
</evidence>
<keyword evidence="4 7" id="KW-0862">Zinc</keyword>
<dbReference type="PROSITE" id="PS00178">
    <property type="entry name" value="AA_TRNA_LIGASE_I"/>
    <property type="match status" value="1"/>
</dbReference>
<dbReference type="Pfam" id="PF00749">
    <property type="entry name" value="tRNA-synt_1c"/>
    <property type="match status" value="1"/>
</dbReference>
<dbReference type="GO" id="GO:0005829">
    <property type="term" value="C:cytosol"/>
    <property type="evidence" value="ECO:0007669"/>
    <property type="project" value="TreeGrafter"/>
</dbReference>
<feature type="binding site" evidence="7">
    <location>
        <position position="95"/>
    </location>
    <ligand>
        <name>Zn(2+)</name>
        <dbReference type="ChEBI" id="CHEBI:29105"/>
    </ligand>
</feature>